<comment type="caution">
    <text evidence="2">The sequence shown here is derived from an EMBL/GenBank/DDBJ whole genome shotgun (WGS) entry which is preliminary data.</text>
</comment>
<accession>A0A0W8FNB3</accession>
<dbReference type="EMBL" id="LNQE01000979">
    <property type="protein sequence ID" value="KUG22194.1"/>
    <property type="molecule type" value="Genomic_DNA"/>
</dbReference>
<protein>
    <submittedName>
        <fullName evidence="2">Response regulator receiver</fullName>
    </submittedName>
</protein>
<dbReference type="SUPFAM" id="SSF141371">
    <property type="entry name" value="PilZ domain-like"/>
    <property type="match status" value="1"/>
</dbReference>
<gene>
    <name evidence="2" type="ORF">ASZ90_008030</name>
</gene>
<dbReference type="Gene3D" id="2.40.10.220">
    <property type="entry name" value="predicted glycosyltransferase like domains"/>
    <property type="match status" value="1"/>
</dbReference>
<dbReference type="AlphaFoldDB" id="A0A0W8FNB3"/>
<evidence type="ECO:0000313" key="2">
    <source>
        <dbReference type="EMBL" id="KUG22194.1"/>
    </source>
</evidence>
<organism evidence="2">
    <name type="scientific">hydrocarbon metagenome</name>
    <dbReference type="NCBI Taxonomy" id="938273"/>
    <lineage>
        <taxon>unclassified sequences</taxon>
        <taxon>metagenomes</taxon>
        <taxon>ecological metagenomes</taxon>
    </lineage>
</organism>
<dbReference type="InterPro" id="IPR009875">
    <property type="entry name" value="PilZ_domain"/>
</dbReference>
<dbReference type="Pfam" id="PF07238">
    <property type="entry name" value="PilZ"/>
    <property type="match status" value="1"/>
</dbReference>
<sequence>MSKDERRINKRLDTKFKISYVHEHDYLISFTKNISADGMFVETENPPAVGSTIKLIFSIGNLKKIEINAEVMWVNKGPLSKDHGMGLKFLNMPAKDKDAILKEINIVAVL</sequence>
<proteinExistence type="predicted"/>
<evidence type="ECO:0000259" key="1">
    <source>
        <dbReference type="Pfam" id="PF07238"/>
    </source>
</evidence>
<reference evidence="2" key="1">
    <citation type="journal article" date="2015" name="Proc. Natl. Acad. Sci. U.S.A.">
        <title>Networks of energetic and metabolic interactions define dynamics in microbial communities.</title>
        <authorList>
            <person name="Embree M."/>
            <person name="Liu J.K."/>
            <person name="Al-Bassam M.M."/>
            <person name="Zengler K."/>
        </authorList>
    </citation>
    <scope>NUCLEOTIDE SEQUENCE</scope>
</reference>
<feature type="domain" description="PilZ" evidence="1">
    <location>
        <begin position="5"/>
        <end position="101"/>
    </location>
</feature>
<name>A0A0W8FNB3_9ZZZZ</name>
<dbReference type="GO" id="GO:0035438">
    <property type="term" value="F:cyclic-di-GMP binding"/>
    <property type="evidence" value="ECO:0007669"/>
    <property type="project" value="InterPro"/>
</dbReference>